<gene>
    <name evidence="2" type="ORF">B0H16DRAFT_1481589</name>
</gene>
<comment type="caution">
    <text evidence="2">The sequence shown here is derived from an EMBL/GenBank/DDBJ whole genome shotgun (WGS) entry which is preliminary data.</text>
</comment>
<sequence length="458" mass="51019">MLDAIETLVRLLREISAAMQRELELGRLNMQSRHSPLPQFIARLDVIFEVFKIGSADSMEDQTAPATAPRGNMFRTVPTVIRMSHISGGIGGDGGRGGIAGGAGGLGSGPRFQAETIMMQNCSPDHERLEQSYVRITHPRADLGAYFSPRQIRLDTELRVLHTEMRGLHIELTFGSIVKNTSPEFQLAVFSKLGLIFLPSTELWLDSNRMSCSTHLEKMIKTDNSLGWSEFVLSFILGRYSKPTAAPNQSPPNMSVKPGCQRPNSTVGTEMKDIEKSATWKKKPHSRVEHNAPRNQHNHPGVTQSGMTTPHIAWAGLRLPGSRYRPPFLPYIREGRVTKVAGIDSRRRGAKLSFTAVVIVVFLKSFLQLHSYQSISMLLNSATPRTQDNDRIRKMFFTWPELAHLAHLAQLARRVPTRAKISPTARIYTSDKTLGLGSWTYTDVLKALLILKNDISSS</sequence>
<evidence type="ECO:0000256" key="1">
    <source>
        <dbReference type="SAM" id="MobiDB-lite"/>
    </source>
</evidence>
<feature type="region of interest" description="Disordered" evidence="1">
    <location>
        <begin position="244"/>
        <end position="307"/>
    </location>
</feature>
<evidence type="ECO:0000313" key="2">
    <source>
        <dbReference type="EMBL" id="KAJ7707300.1"/>
    </source>
</evidence>
<organism evidence="2 3">
    <name type="scientific">Mycena metata</name>
    <dbReference type="NCBI Taxonomy" id="1033252"/>
    <lineage>
        <taxon>Eukaryota</taxon>
        <taxon>Fungi</taxon>
        <taxon>Dikarya</taxon>
        <taxon>Basidiomycota</taxon>
        <taxon>Agaricomycotina</taxon>
        <taxon>Agaricomycetes</taxon>
        <taxon>Agaricomycetidae</taxon>
        <taxon>Agaricales</taxon>
        <taxon>Marasmiineae</taxon>
        <taxon>Mycenaceae</taxon>
        <taxon>Mycena</taxon>
    </lineage>
</organism>
<proteinExistence type="predicted"/>
<name>A0AAD7GXH1_9AGAR</name>
<protein>
    <submittedName>
        <fullName evidence="2">Uncharacterized protein</fullName>
    </submittedName>
</protein>
<dbReference type="AlphaFoldDB" id="A0AAD7GXH1"/>
<reference evidence="2" key="1">
    <citation type="submission" date="2023-03" db="EMBL/GenBank/DDBJ databases">
        <title>Massive genome expansion in bonnet fungi (Mycena s.s.) driven by repeated elements and novel gene families across ecological guilds.</title>
        <authorList>
            <consortium name="Lawrence Berkeley National Laboratory"/>
            <person name="Harder C.B."/>
            <person name="Miyauchi S."/>
            <person name="Viragh M."/>
            <person name="Kuo A."/>
            <person name="Thoen E."/>
            <person name="Andreopoulos B."/>
            <person name="Lu D."/>
            <person name="Skrede I."/>
            <person name="Drula E."/>
            <person name="Henrissat B."/>
            <person name="Morin E."/>
            <person name="Kohler A."/>
            <person name="Barry K."/>
            <person name="LaButti K."/>
            <person name="Morin E."/>
            <person name="Salamov A."/>
            <person name="Lipzen A."/>
            <person name="Mereny Z."/>
            <person name="Hegedus B."/>
            <person name="Baldrian P."/>
            <person name="Stursova M."/>
            <person name="Weitz H."/>
            <person name="Taylor A."/>
            <person name="Grigoriev I.V."/>
            <person name="Nagy L.G."/>
            <person name="Martin F."/>
            <person name="Kauserud H."/>
        </authorList>
    </citation>
    <scope>NUCLEOTIDE SEQUENCE</scope>
    <source>
        <strain evidence="2">CBHHK182m</strain>
    </source>
</reference>
<evidence type="ECO:0000313" key="3">
    <source>
        <dbReference type="Proteomes" id="UP001215598"/>
    </source>
</evidence>
<dbReference type="Proteomes" id="UP001215598">
    <property type="component" value="Unassembled WGS sequence"/>
</dbReference>
<dbReference type="EMBL" id="JARKIB010000443">
    <property type="protein sequence ID" value="KAJ7707300.1"/>
    <property type="molecule type" value="Genomic_DNA"/>
</dbReference>
<keyword evidence="3" id="KW-1185">Reference proteome</keyword>
<accession>A0AAD7GXH1</accession>